<dbReference type="Gene3D" id="3.40.50.1240">
    <property type="entry name" value="Phosphoglycerate mutase-like"/>
    <property type="match status" value="1"/>
</dbReference>
<dbReference type="AlphaFoldDB" id="A0AB34IXP6"/>
<protein>
    <submittedName>
        <fullName evidence="1">Uncharacterized protein</fullName>
    </submittedName>
</protein>
<gene>
    <name evidence="1" type="ORF">AB1Y20_004704</name>
</gene>
<dbReference type="InterPro" id="IPR050275">
    <property type="entry name" value="PGM_Phosphatase"/>
</dbReference>
<dbReference type="InterPro" id="IPR029033">
    <property type="entry name" value="His_PPase_superfam"/>
</dbReference>
<evidence type="ECO:0000313" key="1">
    <source>
        <dbReference type="EMBL" id="KAL1508607.1"/>
    </source>
</evidence>
<keyword evidence="2" id="KW-1185">Reference proteome</keyword>
<sequence length="275" mass="30582">MSAAALETKRVESEQHLAHLRAAGVIGQKRPITIRASPPTEGAVLKPNQKIVHLQRHAQGFHNLMGDLYRELGKSFDSTGMDTTGSPYVLPELLDPPLTAVGREQCKAARPVAVSKSPQVVICSPMCRCLQTALLTFDHLVDTPSAVPFVAVEDARETFGAHTCDARRAVSEIKKEFGHRVDFSEMTTEEDTLSFDTTGSLRPRETVREEVERVYRLLLYLRARKETELAVVSHSSYLFTMLNAVIDLGDHADSGLWFDTCEIRTLLLTYEDNDA</sequence>
<dbReference type="Pfam" id="PF00300">
    <property type="entry name" value="His_Phos_1"/>
    <property type="match status" value="1"/>
</dbReference>
<name>A0AB34IXP6_PRYPA</name>
<dbReference type="EMBL" id="JBGBPQ010000016">
    <property type="protein sequence ID" value="KAL1508607.1"/>
    <property type="molecule type" value="Genomic_DNA"/>
</dbReference>
<dbReference type="PANTHER" id="PTHR48100:SF61">
    <property type="entry name" value="PHOSPHOGLYCERATE MUTASE"/>
    <property type="match status" value="1"/>
</dbReference>
<comment type="caution">
    <text evidence="1">The sequence shown here is derived from an EMBL/GenBank/DDBJ whole genome shotgun (WGS) entry which is preliminary data.</text>
</comment>
<organism evidence="1 2">
    <name type="scientific">Prymnesium parvum</name>
    <name type="common">Toxic golden alga</name>
    <dbReference type="NCBI Taxonomy" id="97485"/>
    <lineage>
        <taxon>Eukaryota</taxon>
        <taxon>Haptista</taxon>
        <taxon>Haptophyta</taxon>
        <taxon>Prymnesiophyceae</taxon>
        <taxon>Prymnesiales</taxon>
        <taxon>Prymnesiaceae</taxon>
        <taxon>Prymnesium</taxon>
    </lineage>
</organism>
<dbReference type="Proteomes" id="UP001515480">
    <property type="component" value="Unassembled WGS sequence"/>
</dbReference>
<dbReference type="PANTHER" id="PTHR48100">
    <property type="entry name" value="BROAD-SPECIFICITY PHOSPHATASE YOR283W-RELATED"/>
    <property type="match status" value="1"/>
</dbReference>
<dbReference type="GO" id="GO:0016791">
    <property type="term" value="F:phosphatase activity"/>
    <property type="evidence" value="ECO:0007669"/>
    <property type="project" value="TreeGrafter"/>
</dbReference>
<dbReference type="GO" id="GO:0005737">
    <property type="term" value="C:cytoplasm"/>
    <property type="evidence" value="ECO:0007669"/>
    <property type="project" value="TreeGrafter"/>
</dbReference>
<evidence type="ECO:0000313" key="2">
    <source>
        <dbReference type="Proteomes" id="UP001515480"/>
    </source>
</evidence>
<dbReference type="CDD" id="cd07067">
    <property type="entry name" value="HP_PGM_like"/>
    <property type="match status" value="1"/>
</dbReference>
<dbReference type="InterPro" id="IPR013078">
    <property type="entry name" value="His_Pase_superF_clade-1"/>
</dbReference>
<accession>A0AB34IXP6</accession>
<reference evidence="1 2" key="1">
    <citation type="journal article" date="2024" name="Science">
        <title>Giant polyketide synthase enzymes in the biosynthesis of giant marine polyether toxins.</title>
        <authorList>
            <person name="Fallon T.R."/>
            <person name="Shende V.V."/>
            <person name="Wierzbicki I.H."/>
            <person name="Pendleton A.L."/>
            <person name="Watervoot N.F."/>
            <person name="Auber R.P."/>
            <person name="Gonzalez D.J."/>
            <person name="Wisecaver J.H."/>
            <person name="Moore B.S."/>
        </authorList>
    </citation>
    <scope>NUCLEOTIDE SEQUENCE [LARGE SCALE GENOMIC DNA]</scope>
    <source>
        <strain evidence="1 2">12B1</strain>
    </source>
</reference>
<proteinExistence type="predicted"/>
<dbReference type="SUPFAM" id="SSF53254">
    <property type="entry name" value="Phosphoglycerate mutase-like"/>
    <property type="match status" value="1"/>
</dbReference>